<feature type="signal peptide" evidence="1">
    <location>
        <begin position="1"/>
        <end position="22"/>
    </location>
</feature>
<comment type="caution">
    <text evidence="3">The sequence shown here is derived from an EMBL/GenBank/DDBJ whole genome shotgun (WGS) entry which is preliminary data.</text>
</comment>
<feature type="domain" description="Copper-binding protein MbnP-like" evidence="2">
    <location>
        <begin position="32"/>
        <end position="231"/>
    </location>
</feature>
<feature type="chain" id="PRO_5023088920" description="Copper-binding protein MbnP-like domain-containing protein" evidence="1">
    <location>
        <begin position="23"/>
        <end position="260"/>
    </location>
</feature>
<name>A0A5C6S6P0_9BACT</name>
<organism evidence="3 4">
    <name type="scientific">Phaeodactylibacter luteus</name>
    <dbReference type="NCBI Taxonomy" id="1564516"/>
    <lineage>
        <taxon>Bacteria</taxon>
        <taxon>Pseudomonadati</taxon>
        <taxon>Bacteroidota</taxon>
        <taxon>Saprospiria</taxon>
        <taxon>Saprospirales</taxon>
        <taxon>Haliscomenobacteraceae</taxon>
        <taxon>Phaeodactylibacter</taxon>
    </lineage>
</organism>
<proteinExistence type="predicted"/>
<dbReference type="RefSeq" id="WP_147165614.1">
    <property type="nucleotide sequence ID" value="NZ_VOOR01000002.1"/>
</dbReference>
<dbReference type="Pfam" id="PF20243">
    <property type="entry name" value="MbnP"/>
    <property type="match status" value="1"/>
</dbReference>
<dbReference type="PROSITE" id="PS51257">
    <property type="entry name" value="PROKAR_LIPOPROTEIN"/>
    <property type="match status" value="1"/>
</dbReference>
<gene>
    <name evidence="3" type="ORF">FRY97_01345</name>
</gene>
<dbReference type="InterPro" id="IPR046863">
    <property type="entry name" value="MbnP-like_dom"/>
</dbReference>
<keyword evidence="4" id="KW-1185">Reference proteome</keyword>
<evidence type="ECO:0000313" key="3">
    <source>
        <dbReference type="EMBL" id="TXB69482.1"/>
    </source>
</evidence>
<sequence>MKLLSRFSLLALSAALLFSACGGTDDNTAPDTGRITLNATATYGSLPLVMFDQNYDYEDGMQFQMQLFQTYLSDIELVYMENGAEMTEPLLDVALAEFGDIYTIADAEAGIEVVKTDVPARNYTALRFGVGVSPALNATVPPDYEVTHPLGQNYWEDANSYIFFKFEGNADLDGSGGFQDKLTFHVGGDNNYNSIEFTGAIDIAPDGEAVLNLNFDMEKLLIRSNGDYVDFRQVRQAHSNTAPAAVFMGENMPNALSLTR</sequence>
<protein>
    <recommendedName>
        <fullName evidence="2">Copper-binding protein MbnP-like domain-containing protein</fullName>
    </recommendedName>
</protein>
<dbReference type="OrthoDB" id="1422031at2"/>
<dbReference type="AlphaFoldDB" id="A0A5C6S6P0"/>
<evidence type="ECO:0000256" key="1">
    <source>
        <dbReference type="SAM" id="SignalP"/>
    </source>
</evidence>
<reference evidence="3 4" key="1">
    <citation type="submission" date="2019-08" db="EMBL/GenBank/DDBJ databases">
        <title>Genome of Phaeodactylibacter luteus.</title>
        <authorList>
            <person name="Bowman J.P."/>
        </authorList>
    </citation>
    <scope>NUCLEOTIDE SEQUENCE [LARGE SCALE GENOMIC DNA]</scope>
    <source>
        <strain evidence="3 4">KCTC 42180</strain>
    </source>
</reference>
<dbReference type="Proteomes" id="UP000321580">
    <property type="component" value="Unassembled WGS sequence"/>
</dbReference>
<evidence type="ECO:0000313" key="4">
    <source>
        <dbReference type="Proteomes" id="UP000321580"/>
    </source>
</evidence>
<evidence type="ECO:0000259" key="2">
    <source>
        <dbReference type="Pfam" id="PF20243"/>
    </source>
</evidence>
<accession>A0A5C6S6P0</accession>
<keyword evidence="1" id="KW-0732">Signal</keyword>
<dbReference type="EMBL" id="VOOR01000002">
    <property type="protein sequence ID" value="TXB69482.1"/>
    <property type="molecule type" value="Genomic_DNA"/>
</dbReference>